<dbReference type="HOGENOM" id="CLU_054001_0_0_0"/>
<gene>
    <name evidence="8" type="ORF">U14_00737</name>
</gene>
<feature type="transmembrane region" description="Helical" evidence="7">
    <location>
        <begin position="142"/>
        <end position="164"/>
    </location>
</feature>
<dbReference type="GO" id="GO:0022857">
    <property type="term" value="F:transmembrane transporter activity"/>
    <property type="evidence" value="ECO:0007669"/>
    <property type="project" value="InterPro"/>
</dbReference>
<keyword evidence="6 7" id="KW-0472">Membrane</keyword>
<dbReference type="InterPro" id="IPR011701">
    <property type="entry name" value="MFS"/>
</dbReference>
<dbReference type="Proteomes" id="UP000030700">
    <property type="component" value="Unassembled WGS sequence"/>
</dbReference>
<evidence type="ECO:0000256" key="1">
    <source>
        <dbReference type="ARBA" id="ARBA00004651"/>
    </source>
</evidence>
<feature type="transmembrane region" description="Helical" evidence="7">
    <location>
        <begin position="234"/>
        <end position="257"/>
    </location>
</feature>
<dbReference type="SUPFAM" id="SSF103473">
    <property type="entry name" value="MFS general substrate transporter"/>
    <property type="match status" value="1"/>
</dbReference>
<dbReference type="STRING" id="1499966.U14_00737"/>
<name>A0A0S6VQP2_9BACT</name>
<keyword evidence="2" id="KW-0813">Transport</keyword>
<dbReference type="InterPro" id="IPR036259">
    <property type="entry name" value="MFS_trans_sf"/>
</dbReference>
<organism evidence="8">
    <name type="scientific">Candidatus Moduliflexus flocculans</name>
    <dbReference type="NCBI Taxonomy" id="1499966"/>
    <lineage>
        <taxon>Bacteria</taxon>
        <taxon>Candidatus Moduliflexota</taxon>
        <taxon>Candidatus Moduliflexia</taxon>
        <taxon>Candidatus Moduliflexales</taxon>
        <taxon>Candidatus Moduliflexaceae</taxon>
    </lineage>
</organism>
<comment type="subcellular location">
    <subcellularLocation>
        <location evidence="1">Cell membrane</location>
        <topology evidence="1">Multi-pass membrane protein</topology>
    </subcellularLocation>
</comment>
<accession>A0A0S6VQP2</accession>
<feature type="transmembrane region" description="Helical" evidence="7">
    <location>
        <begin position="300"/>
        <end position="317"/>
    </location>
</feature>
<evidence type="ECO:0000256" key="6">
    <source>
        <dbReference type="ARBA" id="ARBA00023136"/>
    </source>
</evidence>
<dbReference type="PANTHER" id="PTHR23517">
    <property type="entry name" value="RESISTANCE PROTEIN MDTM, PUTATIVE-RELATED-RELATED"/>
    <property type="match status" value="1"/>
</dbReference>
<evidence type="ECO:0000256" key="5">
    <source>
        <dbReference type="ARBA" id="ARBA00022989"/>
    </source>
</evidence>
<keyword evidence="3" id="KW-1003">Cell membrane</keyword>
<dbReference type="Gene3D" id="1.20.1250.20">
    <property type="entry name" value="MFS general substrate transporter like domains"/>
    <property type="match status" value="1"/>
</dbReference>
<sequence>MSLTSHPFIRTLIDLRGNARACVYTEPLWGIPYNLYAPYTSIFMLTLGIKDSQIGLVASIGITFQIFWTLMSGAITDKLGRKRATLMFDLISWSIPCLIWAFSQNFTHFLIAAIINAMYRVPHNSWNCLLVEDTDPRLLVDIYSWVYISGQIVAVVSPLASVLIAKFTLVPTIRGLYLLAFVMMTAKFLVLNAFATETRQGVIRMEATRHQPLFAVLREMPDVLRQILQTPATLFTAGLMMLTNICWMISNTFWSIFVTEKLHIPAKHLAYYYFARSLVMLLFFFFAMPKLRNMDVRKPLLAAFSVLILSQIALINVPHENYALLLFATILEACSVPIATTFVDKLTVITINPKERARIMAILWGVMLVFTSPFGWIAGQLSEMNRSLPFILNIILFALGALLSLLARSR</sequence>
<evidence type="ECO:0000256" key="7">
    <source>
        <dbReference type="SAM" id="Phobius"/>
    </source>
</evidence>
<evidence type="ECO:0000313" key="8">
    <source>
        <dbReference type="EMBL" id="GAK49515.1"/>
    </source>
</evidence>
<dbReference type="Pfam" id="PF07690">
    <property type="entry name" value="MFS_1"/>
    <property type="match status" value="1"/>
</dbReference>
<evidence type="ECO:0000256" key="4">
    <source>
        <dbReference type="ARBA" id="ARBA00022692"/>
    </source>
</evidence>
<keyword evidence="4 7" id="KW-0812">Transmembrane</keyword>
<dbReference type="EMBL" id="DF820455">
    <property type="protein sequence ID" value="GAK49515.1"/>
    <property type="molecule type" value="Genomic_DNA"/>
</dbReference>
<evidence type="ECO:0000313" key="9">
    <source>
        <dbReference type="Proteomes" id="UP000030700"/>
    </source>
</evidence>
<evidence type="ECO:0000256" key="2">
    <source>
        <dbReference type="ARBA" id="ARBA00022448"/>
    </source>
</evidence>
<dbReference type="GO" id="GO:0005886">
    <property type="term" value="C:plasma membrane"/>
    <property type="evidence" value="ECO:0007669"/>
    <property type="project" value="UniProtKB-SubCell"/>
</dbReference>
<proteinExistence type="predicted"/>
<dbReference type="PANTHER" id="PTHR23517:SF3">
    <property type="entry name" value="INTEGRAL MEMBRANE TRANSPORT PROTEIN"/>
    <property type="match status" value="1"/>
</dbReference>
<feature type="transmembrane region" description="Helical" evidence="7">
    <location>
        <begin position="390"/>
        <end position="407"/>
    </location>
</feature>
<feature type="transmembrane region" description="Helical" evidence="7">
    <location>
        <begin position="359"/>
        <end position="378"/>
    </location>
</feature>
<feature type="transmembrane region" description="Helical" evidence="7">
    <location>
        <begin position="323"/>
        <end position="347"/>
    </location>
</feature>
<keyword evidence="5 7" id="KW-1133">Transmembrane helix</keyword>
<evidence type="ECO:0000256" key="3">
    <source>
        <dbReference type="ARBA" id="ARBA00022475"/>
    </source>
</evidence>
<feature type="transmembrane region" description="Helical" evidence="7">
    <location>
        <begin position="86"/>
        <end position="103"/>
    </location>
</feature>
<reference evidence="8" key="1">
    <citation type="journal article" date="2015" name="PeerJ">
        <title>First genomic representation of candidate bacterial phylum KSB3 points to enhanced environmental sensing as a trigger of wastewater bulking.</title>
        <authorList>
            <person name="Sekiguchi Y."/>
            <person name="Ohashi A."/>
            <person name="Parks D.H."/>
            <person name="Yamauchi T."/>
            <person name="Tyson G.W."/>
            <person name="Hugenholtz P."/>
        </authorList>
    </citation>
    <scope>NUCLEOTIDE SEQUENCE [LARGE SCALE GENOMIC DNA]</scope>
</reference>
<dbReference type="InterPro" id="IPR050171">
    <property type="entry name" value="MFS_Transporters"/>
</dbReference>
<protein>
    <submittedName>
        <fullName evidence="8">Putative major facilitator superfamily transporter</fullName>
    </submittedName>
</protein>
<dbReference type="AlphaFoldDB" id="A0A0S6VQP2"/>
<keyword evidence="9" id="KW-1185">Reference proteome</keyword>
<feature type="transmembrane region" description="Helical" evidence="7">
    <location>
        <begin position="54"/>
        <end position="74"/>
    </location>
</feature>
<feature type="transmembrane region" description="Helical" evidence="7">
    <location>
        <begin position="269"/>
        <end position="288"/>
    </location>
</feature>
<feature type="transmembrane region" description="Helical" evidence="7">
    <location>
        <begin position="176"/>
        <end position="195"/>
    </location>
</feature>